<dbReference type="AlphaFoldDB" id="A0A844YG23"/>
<sequence length="45" mass="5231">MKGAHPSFVVPQTRVLDKGQDWIEFEWNPHANRWEESAFRSSSAT</sequence>
<dbReference type="RefSeq" id="WP_160672901.1">
    <property type="nucleotide sequence ID" value="NZ_WTYN01000001.1"/>
</dbReference>
<keyword evidence="2" id="KW-1185">Reference proteome</keyword>
<reference evidence="1 2" key="1">
    <citation type="submission" date="2019-12" db="EMBL/GenBank/DDBJ databases">
        <title>Genomic-based taxomic classification of the family Erythrobacteraceae.</title>
        <authorList>
            <person name="Xu L."/>
        </authorList>
    </citation>
    <scope>NUCLEOTIDE SEQUENCE [LARGE SCALE GENOMIC DNA]</scope>
    <source>
        <strain evidence="1 2">MCCC 1A09965</strain>
    </source>
</reference>
<proteinExistence type="predicted"/>
<dbReference type="OrthoDB" id="501735at2"/>
<dbReference type="EMBL" id="WTYN01000001">
    <property type="protein sequence ID" value="MXO62593.1"/>
    <property type="molecule type" value="Genomic_DNA"/>
</dbReference>
<evidence type="ECO:0000313" key="2">
    <source>
        <dbReference type="Proteomes" id="UP000445582"/>
    </source>
</evidence>
<protein>
    <submittedName>
        <fullName evidence="1">Uncharacterized protein</fullName>
    </submittedName>
</protein>
<evidence type="ECO:0000313" key="1">
    <source>
        <dbReference type="EMBL" id="MXO62593.1"/>
    </source>
</evidence>
<name>A0A844YG23_9SPHN</name>
<comment type="caution">
    <text evidence="1">The sequence shown here is derived from an EMBL/GenBank/DDBJ whole genome shotgun (WGS) entry which is preliminary data.</text>
</comment>
<dbReference type="Proteomes" id="UP000445582">
    <property type="component" value="Unassembled WGS sequence"/>
</dbReference>
<gene>
    <name evidence="1" type="ORF">GRI48_06165</name>
</gene>
<organism evidence="1 2">
    <name type="scientific">Qipengyuania oceanensis</name>
    <dbReference type="NCBI Taxonomy" id="1463597"/>
    <lineage>
        <taxon>Bacteria</taxon>
        <taxon>Pseudomonadati</taxon>
        <taxon>Pseudomonadota</taxon>
        <taxon>Alphaproteobacteria</taxon>
        <taxon>Sphingomonadales</taxon>
        <taxon>Erythrobacteraceae</taxon>
        <taxon>Qipengyuania</taxon>
    </lineage>
</organism>
<accession>A0A844YG23</accession>